<dbReference type="PROSITE" id="PS50045">
    <property type="entry name" value="SIGMA54_INTERACT_4"/>
    <property type="match status" value="1"/>
</dbReference>
<dbReference type="PRINTS" id="PR01590">
    <property type="entry name" value="HTHFIS"/>
</dbReference>
<keyword evidence="3" id="KW-0805">Transcription regulation</keyword>
<proteinExistence type="predicted"/>
<feature type="domain" description="Sigma-54 factor interaction" evidence="5">
    <location>
        <begin position="8"/>
        <end position="211"/>
    </location>
</feature>
<evidence type="ECO:0000313" key="8">
    <source>
        <dbReference type="Proteomes" id="UP000243361"/>
    </source>
</evidence>
<dbReference type="PANTHER" id="PTHR32071">
    <property type="entry name" value="TRANSCRIPTIONAL REGULATORY PROTEIN"/>
    <property type="match status" value="1"/>
</dbReference>
<keyword evidence="4" id="KW-0804">Transcription</keyword>
<comment type="caution">
    <text evidence="6">The sequence shown here is derived from an EMBL/GenBank/DDBJ whole genome shotgun (WGS) entry which is preliminary data.</text>
</comment>
<dbReference type="Proteomes" id="UP000243361">
    <property type="component" value="Unassembled WGS sequence"/>
</dbReference>
<dbReference type="Pfam" id="PF02954">
    <property type="entry name" value="HTH_8"/>
    <property type="match status" value="1"/>
</dbReference>
<accession>A0A657PME0</accession>
<dbReference type="Gene3D" id="1.10.8.60">
    <property type="match status" value="1"/>
</dbReference>
<sequence length="293" mass="32216">MNNGSTRLLGNSPIFLRALHAARMVASTDAPVLIRGERGTGKELLAREIHAISLRRARPFETINCAGLGDRGLGERLATLAAGVGDAPATLFLDQVGELSAHAQGELLQFLERGDLRLITGSCEDLQAAVNGGGFRADLFYRLNIVPLEMPPLREREGDIVLLLKRFSTELAHRYNRRAPQYTVSARNLLKAYAWPGNVRELRNFCERMVILLAGQQVQPSNLPEEIRSGGRPGRGGNGFQLPEEGIDLLQLEGDMIRQALSLAGGNRAKASRLLRISRDTLLYRIQKHNIAV</sequence>
<dbReference type="InterPro" id="IPR025944">
    <property type="entry name" value="Sigma_54_int_dom_CS"/>
</dbReference>
<protein>
    <submittedName>
        <fullName evidence="7">Sigma-54-dependent Fis family transcriptional regulator</fullName>
    </submittedName>
</protein>
<dbReference type="EMBL" id="MUIE01000035">
    <property type="protein sequence ID" value="OQX37696.1"/>
    <property type="molecule type" value="Genomic_DNA"/>
</dbReference>
<keyword evidence="8" id="KW-1185">Reference proteome</keyword>
<evidence type="ECO:0000256" key="2">
    <source>
        <dbReference type="ARBA" id="ARBA00022840"/>
    </source>
</evidence>
<dbReference type="CDD" id="cd00009">
    <property type="entry name" value="AAA"/>
    <property type="match status" value="1"/>
</dbReference>
<dbReference type="SUPFAM" id="SSF46689">
    <property type="entry name" value="Homeodomain-like"/>
    <property type="match status" value="1"/>
</dbReference>
<dbReference type="InterPro" id="IPR002078">
    <property type="entry name" value="Sigma_54_int"/>
</dbReference>
<dbReference type="InterPro" id="IPR009057">
    <property type="entry name" value="Homeodomain-like_sf"/>
</dbReference>
<dbReference type="Pfam" id="PF25601">
    <property type="entry name" value="AAA_lid_14"/>
    <property type="match status" value="1"/>
</dbReference>
<reference evidence="7 9" key="2">
    <citation type="submission" date="2018-01" db="EMBL/GenBank/DDBJ databases">
        <title>Novel co-symbiosis in the lucinid bivalve Phacoides pectinatus.</title>
        <authorList>
            <person name="Lim S.J."/>
            <person name="Davis B.G."/>
            <person name="Gill D.E."/>
            <person name="Engel A.S."/>
            <person name="Anderson L.C."/>
            <person name="Campbell B.J."/>
        </authorList>
    </citation>
    <scope>NUCLEOTIDE SEQUENCE [LARGE SCALE GENOMIC DNA]</scope>
    <source>
        <strain evidence="7">N3_P5</strain>
    </source>
</reference>
<evidence type="ECO:0000313" key="7">
    <source>
        <dbReference type="EMBL" id="PUD99528.1"/>
    </source>
</evidence>
<dbReference type="SUPFAM" id="SSF52540">
    <property type="entry name" value="P-loop containing nucleoside triphosphate hydrolases"/>
    <property type="match status" value="1"/>
</dbReference>
<evidence type="ECO:0000256" key="3">
    <source>
        <dbReference type="ARBA" id="ARBA00023015"/>
    </source>
</evidence>
<dbReference type="GO" id="GO:0043565">
    <property type="term" value="F:sequence-specific DNA binding"/>
    <property type="evidence" value="ECO:0007669"/>
    <property type="project" value="InterPro"/>
</dbReference>
<evidence type="ECO:0000256" key="4">
    <source>
        <dbReference type="ARBA" id="ARBA00023163"/>
    </source>
</evidence>
<keyword evidence="2" id="KW-0067">ATP-binding</keyword>
<dbReference type="InterPro" id="IPR027417">
    <property type="entry name" value="P-loop_NTPase"/>
</dbReference>
<dbReference type="Pfam" id="PF00158">
    <property type="entry name" value="Sigma54_activat"/>
    <property type="match status" value="1"/>
</dbReference>
<dbReference type="GO" id="GO:0006355">
    <property type="term" value="P:regulation of DNA-templated transcription"/>
    <property type="evidence" value="ECO:0007669"/>
    <property type="project" value="InterPro"/>
</dbReference>
<dbReference type="Gene3D" id="3.40.50.300">
    <property type="entry name" value="P-loop containing nucleotide triphosphate hydrolases"/>
    <property type="match status" value="1"/>
</dbReference>
<evidence type="ECO:0000256" key="1">
    <source>
        <dbReference type="ARBA" id="ARBA00022741"/>
    </source>
</evidence>
<reference evidence="6 8" key="1">
    <citation type="submission" date="2017-02" db="EMBL/GenBank/DDBJ databases">
        <title>Novel co-symbiosis in the unique lucinid bivalve Phacoides pectinatus.</title>
        <authorList>
            <person name="Lim S.J."/>
            <person name="Davis B.G."/>
            <person name="Gill D.E."/>
            <person name="Engel A.S."/>
            <person name="Anderson L.C."/>
            <person name="Campbell B.J."/>
        </authorList>
    </citation>
    <scope>NUCLEOTIDE SEQUENCE [LARGE SCALE GENOMIC DNA]</scope>
    <source>
        <strain evidence="6">LUC13016_P6</strain>
    </source>
</reference>
<evidence type="ECO:0000313" key="9">
    <source>
        <dbReference type="Proteomes" id="UP000250928"/>
    </source>
</evidence>
<dbReference type="Proteomes" id="UP000250928">
    <property type="component" value="Unassembled WGS sequence"/>
</dbReference>
<dbReference type="PROSITE" id="PS00688">
    <property type="entry name" value="SIGMA54_INTERACT_3"/>
    <property type="match status" value="1"/>
</dbReference>
<dbReference type="EMBL" id="PQCO01000254">
    <property type="protein sequence ID" value="PUD99528.1"/>
    <property type="molecule type" value="Genomic_DNA"/>
</dbReference>
<dbReference type="Gene3D" id="1.10.10.60">
    <property type="entry name" value="Homeodomain-like"/>
    <property type="match status" value="1"/>
</dbReference>
<evidence type="ECO:0000259" key="5">
    <source>
        <dbReference type="PROSITE" id="PS50045"/>
    </source>
</evidence>
<dbReference type="InterPro" id="IPR058031">
    <property type="entry name" value="AAA_lid_NorR"/>
</dbReference>
<dbReference type="AlphaFoldDB" id="A0A657PME0"/>
<organism evidence="6 8">
    <name type="scientific">Candidatus Sedimenticola endophacoides</name>
    <dbReference type="NCBI Taxonomy" id="2548426"/>
    <lineage>
        <taxon>Bacteria</taxon>
        <taxon>Pseudomonadati</taxon>
        <taxon>Pseudomonadota</taxon>
        <taxon>Gammaproteobacteria</taxon>
        <taxon>Chromatiales</taxon>
        <taxon>Sedimenticolaceae</taxon>
        <taxon>Sedimenticola</taxon>
    </lineage>
</organism>
<dbReference type="GO" id="GO:0005524">
    <property type="term" value="F:ATP binding"/>
    <property type="evidence" value="ECO:0007669"/>
    <property type="project" value="UniProtKB-KW"/>
</dbReference>
<name>A0A657PME0_9GAMM</name>
<gene>
    <name evidence="6" type="ORF">B0D84_00350</name>
    <name evidence="7" type="ORF">C3L24_10750</name>
</gene>
<evidence type="ECO:0000313" key="6">
    <source>
        <dbReference type="EMBL" id="OQX37696.1"/>
    </source>
</evidence>
<dbReference type="InterPro" id="IPR002197">
    <property type="entry name" value="HTH_Fis"/>
</dbReference>
<keyword evidence="1" id="KW-0547">Nucleotide-binding</keyword>